<keyword evidence="1" id="KW-0812">Transmembrane</keyword>
<dbReference type="OrthoDB" id="510804at2"/>
<dbReference type="Gene3D" id="1.25.40.10">
    <property type="entry name" value="Tetratricopeptide repeat domain"/>
    <property type="match status" value="1"/>
</dbReference>
<reference evidence="2 3" key="1">
    <citation type="submission" date="2018-02" db="EMBL/GenBank/DDBJ databases">
        <title>Discovery of a pederin family compound in a non-symbiotic bloom-forming cyanobacterium.</title>
        <authorList>
            <person name="Kust A."/>
            <person name="Mares J."/>
            <person name="Jokela J."/>
            <person name="Urajova P."/>
            <person name="Hajek J."/>
            <person name="Saurav K."/>
            <person name="Voracova K."/>
            <person name="Fewer D.P."/>
            <person name="Haapaniemi E."/>
            <person name="Permi P."/>
            <person name="Rehakova K."/>
            <person name="Sivonen K."/>
            <person name="Hrouzek P."/>
        </authorList>
    </citation>
    <scope>NUCLEOTIDE SEQUENCE [LARGE SCALE GENOMIC DNA]</scope>
    <source>
        <strain evidence="2 3">CHARLIE-1</strain>
    </source>
</reference>
<keyword evidence="1" id="KW-0472">Membrane</keyword>
<evidence type="ECO:0000313" key="2">
    <source>
        <dbReference type="EMBL" id="PPJ63359.1"/>
    </source>
</evidence>
<proteinExistence type="predicted"/>
<name>A0A2S6CUE4_9CYAN</name>
<sequence>MTTESLEIAKSRYKIGKAAFENGKYRESVQNLEQASALLGKNTRLAGEVEIWLVNAYEAAGRSEEAIALCQELSRHPHYEVRHQAKRLAYILKAPKLNRPKEWMTEIPDFSIISDNKSKMMIAAKPNQSPSAKKPVEKEYIDLSTVNTQDNNFVWVALIAVGFTISYLVWLSFE</sequence>
<evidence type="ECO:0000256" key="1">
    <source>
        <dbReference type="SAM" id="Phobius"/>
    </source>
</evidence>
<protein>
    <recommendedName>
        <fullName evidence="4">Tetratricopeptide repeat protein</fullName>
    </recommendedName>
</protein>
<evidence type="ECO:0000313" key="3">
    <source>
        <dbReference type="Proteomes" id="UP000239589"/>
    </source>
</evidence>
<dbReference type="InterPro" id="IPR011990">
    <property type="entry name" value="TPR-like_helical_dom_sf"/>
</dbReference>
<dbReference type="SUPFAM" id="SSF48452">
    <property type="entry name" value="TPR-like"/>
    <property type="match status" value="1"/>
</dbReference>
<keyword evidence="3" id="KW-1185">Reference proteome</keyword>
<keyword evidence="1" id="KW-1133">Transmembrane helix</keyword>
<dbReference type="PANTHER" id="PTHR36761">
    <property type="entry name" value="ORF03 PROTEIN"/>
    <property type="match status" value="1"/>
</dbReference>
<organism evidence="2 3">
    <name type="scientific">Cuspidothrix issatschenkoi CHARLIE-1</name>
    <dbReference type="NCBI Taxonomy" id="2052836"/>
    <lineage>
        <taxon>Bacteria</taxon>
        <taxon>Bacillati</taxon>
        <taxon>Cyanobacteriota</taxon>
        <taxon>Cyanophyceae</taxon>
        <taxon>Nostocales</taxon>
        <taxon>Aphanizomenonaceae</taxon>
        <taxon>Cuspidothrix</taxon>
    </lineage>
</organism>
<evidence type="ECO:0008006" key="4">
    <source>
        <dbReference type="Google" id="ProtNLM"/>
    </source>
</evidence>
<dbReference type="Proteomes" id="UP000239589">
    <property type="component" value="Unassembled WGS sequence"/>
</dbReference>
<dbReference type="AlphaFoldDB" id="A0A2S6CUE4"/>
<accession>A0A2S6CUE4</accession>
<gene>
    <name evidence="2" type="ORF">CUN59_10475</name>
</gene>
<feature type="transmembrane region" description="Helical" evidence="1">
    <location>
        <begin position="153"/>
        <end position="173"/>
    </location>
</feature>
<comment type="caution">
    <text evidence="2">The sequence shown here is derived from an EMBL/GenBank/DDBJ whole genome shotgun (WGS) entry which is preliminary data.</text>
</comment>
<dbReference type="RefSeq" id="WP_104387797.1">
    <property type="nucleotide sequence ID" value="NZ_PGEM01000072.1"/>
</dbReference>
<dbReference type="EMBL" id="PGEM01000072">
    <property type="protein sequence ID" value="PPJ63359.1"/>
    <property type="molecule type" value="Genomic_DNA"/>
</dbReference>
<dbReference type="PANTHER" id="PTHR36761:SF2">
    <property type="entry name" value="ORF03 PROTEIN"/>
    <property type="match status" value="1"/>
</dbReference>